<reference evidence="3 4" key="1">
    <citation type="submission" date="2017-06" db="EMBL/GenBank/DDBJ databases">
        <authorList>
            <person name="Kim H.J."/>
            <person name="Triplett B.A."/>
        </authorList>
    </citation>
    <scope>NUCLEOTIDE SEQUENCE [LARGE SCALE GENOMIC DNA]</scope>
    <source>
        <strain evidence="3 4">CGMCC 4.2132</strain>
    </source>
</reference>
<protein>
    <submittedName>
        <fullName evidence="3">NADPH:quinone reductase</fullName>
    </submittedName>
</protein>
<dbReference type="InterPro" id="IPR052585">
    <property type="entry name" value="Lipid_raft_assoc_Zn_ADH"/>
</dbReference>
<dbReference type="SMART" id="SM00829">
    <property type="entry name" value="PKS_ER"/>
    <property type="match status" value="1"/>
</dbReference>
<dbReference type="SUPFAM" id="SSF50129">
    <property type="entry name" value="GroES-like"/>
    <property type="match status" value="1"/>
</dbReference>
<dbReference type="Proteomes" id="UP000198282">
    <property type="component" value="Unassembled WGS sequence"/>
</dbReference>
<dbReference type="SUPFAM" id="SSF51735">
    <property type="entry name" value="NAD(P)-binding Rossmann-fold domains"/>
    <property type="match status" value="1"/>
</dbReference>
<gene>
    <name evidence="3" type="ORF">SAMN05216276_1004279</name>
</gene>
<keyword evidence="4" id="KW-1185">Reference proteome</keyword>
<evidence type="ECO:0000313" key="4">
    <source>
        <dbReference type="Proteomes" id="UP000198282"/>
    </source>
</evidence>
<dbReference type="Pfam" id="PF08240">
    <property type="entry name" value="ADH_N"/>
    <property type="match status" value="1"/>
</dbReference>
<name>A0A239C3N6_9ACTN</name>
<dbReference type="RefSeq" id="WP_089206238.1">
    <property type="nucleotide sequence ID" value="NZ_FZOD01000004.1"/>
</dbReference>
<dbReference type="InterPro" id="IPR011032">
    <property type="entry name" value="GroES-like_sf"/>
</dbReference>
<dbReference type="InterPro" id="IPR020843">
    <property type="entry name" value="ER"/>
</dbReference>
<sequence length="313" mass="31641">MRAQIIDHAAPGHLTPAQVPDPEPAPGQALIRVRAISLNPGEVTHVLPYAEEGGIPGWDAAGVVVQAAADGSGPREGTSVVTLGVSGAWAELRAADTDLLGVVPDGVELGAASTLPVAATSALRALRRLGPILGRRVLVTGAAGAVGRFAVRLAVLGGAEVVAATGDPGHAEELRALGAAQVITDGPGYATRPVHGVIDTVGGPYLVGAYALLAAGGVLVAVGHAAGQPETFTFGELFGDGGRHDRSLTTFFLLDGTPGIGADLTWLATRLGSGDLEPQISWRGSWTRITEATSLLTGGGLRGKAVLDIDQVR</sequence>
<dbReference type="EMBL" id="FZOD01000004">
    <property type="protein sequence ID" value="SNS14522.1"/>
    <property type="molecule type" value="Genomic_DNA"/>
</dbReference>
<dbReference type="InterPro" id="IPR013154">
    <property type="entry name" value="ADH-like_N"/>
</dbReference>
<proteinExistence type="predicted"/>
<dbReference type="GO" id="GO:0016491">
    <property type="term" value="F:oxidoreductase activity"/>
    <property type="evidence" value="ECO:0007669"/>
    <property type="project" value="InterPro"/>
</dbReference>
<feature type="region of interest" description="Disordered" evidence="1">
    <location>
        <begin position="6"/>
        <end position="26"/>
    </location>
</feature>
<dbReference type="PANTHER" id="PTHR43482">
    <property type="entry name" value="PROTEIN AST1-RELATED"/>
    <property type="match status" value="1"/>
</dbReference>
<evidence type="ECO:0000256" key="1">
    <source>
        <dbReference type="SAM" id="MobiDB-lite"/>
    </source>
</evidence>
<evidence type="ECO:0000313" key="3">
    <source>
        <dbReference type="EMBL" id="SNS14522.1"/>
    </source>
</evidence>
<dbReference type="Gene3D" id="3.90.180.10">
    <property type="entry name" value="Medium-chain alcohol dehydrogenases, catalytic domain"/>
    <property type="match status" value="1"/>
</dbReference>
<organism evidence="3 4">
    <name type="scientific">Streptosporangium subroseum</name>
    <dbReference type="NCBI Taxonomy" id="106412"/>
    <lineage>
        <taxon>Bacteria</taxon>
        <taxon>Bacillati</taxon>
        <taxon>Actinomycetota</taxon>
        <taxon>Actinomycetes</taxon>
        <taxon>Streptosporangiales</taxon>
        <taxon>Streptosporangiaceae</taxon>
        <taxon>Streptosporangium</taxon>
    </lineage>
</organism>
<dbReference type="PANTHER" id="PTHR43482:SF1">
    <property type="entry name" value="PROTEIN AST1-RELATED"/>
    <property type="match status" value="1"/>
</dbReference>
<feature type="domain" description="Enoyl reductase (ER)" evidence="2">
    <location>
        <begin position="9"/>
        <end position="307"/>
    </location>
</feature>
<dbReference type="InterPro" id="IPR036291">
    <property type="entry name" value="NAD(P)-bd_dom_sf"/>
</dbReference>
<evidence type="ECO:0000259" key="2">
    <source>
        <dbReference type="SMART" id="SM00829"/>
    </source>
</evidence>
<dbReference type="Pfam" id="PF13602">
    <property type="entry name" value="ADH_zinc_N_2"/>
    <property type="match status" value="1"/>
</dbReference>
<dbReference type="OrthoDB" id="3813297at2"/>
<dbReference type="AlphaFoldDB" id="A0A239C3N6"/>
<dbReference type="CDD" id="cd08270">
    <property type="entry name" value="MDR4"/>
    <property type="match status" value="1"/>
</dbReference>
<accession>A0A239C3N6</accession>
<dbReference type="Gene3D" id="3.40.50.720">
    <property type="entry name" value="NAD(P)-binding Rossmann-like Domain"/>
    <property type="match status" value="1"/>
</dbReference>